<comment type="subcellular location">
    <subcellularLocation>
        <location evidence="1">Cell membrane</location>
        <topology evidence="1">Multi-pass membrane protein</topology>
    </subcellularLocation>
</comment>
<keyword evidence="3" id="KW-0813">Transport</keyword>
<dbReference type="NCBIfam" id="TIGR02212">
    <property type="entry name" value="lolCE"/>
    <property type="match status" value="1"/>
</dbReference>
<keyword evidence="4" id="KW-1003">Cell membrane</keyword>
<feature type="transmembrane region" description="Helical" evidence="8">
    <location>
        <begin position="21"/>
        <end position="51"/>
    </location>
</feature>
<evidence type="ECO:0000313" key="11">
    <source>
        <dbReference type="EMBL" id="UVW34195.1"/>
    </source>
</evidence>
<feature type="transmembrane region" description="Helical" evidence="8">
    <location>
        <begin position="379"/>
        <end position="408"/>
    </location>
</feature>
<feature type="transmembrane region" description="Helical" evidence="8">
    <location>
        <begin position="330"/>
        <end position="359"/>
    </location>
</feature>
<evidence type="ECO:0000256" key="6">
    <source>
        <dbReference type="ARBA" id="ARBA00022989"/>
    </source>
</evidence>
<reference evidence="11" key="1">
    <citation type="submission" date="2022-08" db="EMBL/GenBank/DDBJ databases">
        <title>Catabolic pathway analysis in culturable SAR92 clade bacteria reveals their overlooked roles in DMSP degradation in coastal seas.</title>
        <authorList>
            <person name="He X."/>
            <person name="Zhang X."/>
            <person name="Zhang Y."/>
        </authorList>
    </citation>
    <scope>NUCLEOTIDE SEQUENCE</scope>
    <source>
        <strain evidence="11">H455</strain>
    </source>
</reference>
<evidence type="ECO:0000259" key="9">
    <source>
        <dbReference type="Pfam" id="PF02687"/>
    </source>
</evidence>
<evidence type="ECO:0000256" key="3">
    <source>
        <dbReference type="ARBA" id="ARBA00022448"/>
    </source>
</evidence>
<keyword evidence="5 8" id="KW-0812">Transmembrane</keyword>
<evidence type="ECO:0000259" key="10">
    <source>
        <dbReference type="Pfam" id="PF12704"/>
    </source>
</evidence>
<evidence type="ECO:0000256" key="4">
    <source>
        <dbReference type="ARBA" id="ARBA00022475"/>
    </source>
</evidence>
<feature type="domain" description="ABC3 transporter permease C-terminal" evidence="9">
    <location>
        <begin position="289"/>
        <end position="418"/>
    </location>
</feature>
<dbReference type="InterPro" id="IPR003838">
    <property type="entry name" value="ABC3_permease_C"/>
</dbReference>
<keyword evidence="7 8" id="KW-0472">Membrane</keyword>
<dbReference type="InterPro" id="IPR011925">
    <property type="entry name" value="LolCE_TM"/>
</dbReference>
<gene>
    <name evidence="11" type="ORF">NYF23_09190</name>
</gene>
<dbReference type="InterPro" id="IPR025857">
    <property type="entry name" value="MacB_PCD"/>
</dbReference>
<dbReference type="EMBL" id="CP103416">
    <property type="protein sequence ID" value="UVW34195.1"/>
    <property type="molecule type" value="Genomic_DNA"/>
</dbReference>
<dbReference type="PANTHER" id="PTHR30489">
    <property type="entry name" value="LIPOPROTEIN-RELEASING SYSTEM TRANSMEMBRANE PROTEIN LOLE"/>
    <property type="match status" value="1"/>
</dbReference>
<evidence type="ECO:0000256" key="5">
    <source>
        <dbReference type="ARBA" id="ARBA00022692"/>
    </source>
</evidence>
<dbReference type="PANTHER" id="PTHR30489:SF0">
    <property type="entry name" value="LIPOPROTEIN-RELEASING SYSTEM TRANSMEMBRANE PROTEIN LOLE"/>
    <property type="match status" value="1"/>
</dbReference>
<dbReference type="Pfam" id="PF02687">
    <property type="entry name" value="FtsX"/>
    <property type="match status" value="1"/>
</dbReference>
<comment type="similarity">
    <text evidence="2">Belongs to the ABC-4 integral membrane protein family. LolC/E subfamily.</text>
</comment>
<dbReference type="Proteomes" id="UP001059934">
    <property type="component" value="Chromosome"/>
</dbReference>
<accession>A0ABY5TJZ9</accession>
<evidence type="ECO:0000313" key="12">
    <source>
        <dbReference type="Proteomes" id="UP001059934"/>
    </source>
</evidence>
<name>A0ABY5TJZ9_9GAMM</name>
<evidence type="ECO:0000256" key="8">
    <source>
        <dbReference type="SAM" id="Phobius"/>
    </source>
</evidence>
<feature type="transmembrane region" description="Helical" evidence="8">
    <location>
        <begin position="284"/>
        <end position="309"/>
    </location>
</feature>
<sequence>MLTNLPLFIGLRYMRSKRRDSFVSFISFISLFSLAAMALGVTALIVVLSVMNGFDREIKMRLLRVVPHVTVTSPQGLDGAQINQLEAELKVGGENALVQVLSVVPMLQSFVMGSSKGNQTGLVLQGIDPESRTGEKLAENMISGYVGQLQAGEFGVVIGSQVARKLDLFVGDRLQLTLPSVTVTPAGVFPRIKRVTVTGIFQVGAQVDASVVFIHYRDGQKLLRLGDRFQGVQLELSDAFVADNWLTAQSSKGFLNGSLKDDLKWRTWSDNMGTLFQAMRMEKVIVSLLLSVIIAVAAFNIVASLVLMVSDKRKDIAVIRTLGATSGTVMKIFVIQGLAVGSLGIVAGTLLGCLLAYFVGDIVAGLEALSGSYIFDPSIYLISALPSEIIFSDVATVVGGALVLSFLATLYPAWRAGKVLPAEALRYDH</sequence>
<evidence type="ECO:0000256" key="7">
    <source>
        <dbReference type="ARBA" id="ARBA00023136"/>
    </source>
</evidence>
<proteinExistence type="inferred from homology"/>
<feature type="domain" description="MacB-like periplasmic core" evidence="10">
    <location>
        <begin position="30"/>
        <end position="237"/>
    </location>
</feature>
<evidence type="ECO:0000256" key="1">
    <source>
        <dbReference type="ARBA" id="ARBA00004651"/>
    </source>
</evidence>
<protein>
    <submittedName>
        <fullName evidence="11">Lipoprotein-releasing ABC transporter permease subunit</fullName>
    </submittedName>
</protein>
<organism evidence="11 12">
    <name type="scientific">SAR92 clade bacterium H455</name>
    <dbReference type="NCBI Taxonomy" id="2974818"/>
    <lineage>
        <taxon>Bacteria</taxon>
        <taxon>Pseudomonadati</taxon>
        <taxon>Pseudomonadota</taxon>
        <taxon>Gammaproteobacteria</taxon>
        <taxon>Cellvibrionales</taxon>
        <taxon>Porticoccaceae</taxon>
        <taxon>SAR92 clade</taxon>
    </lineage>
</organism>
<keyword evidence="11" id="KW-0449">Lipoprotein</keyword>
<dbReference type="InterPro" id="IPR051447">
    <property type="entry name" value="Lipoprotein-release_system"/>
</dbReference>
<evidence type="ECO:0000256" key="2">
    <source>
        <dbReference type="ARBA" id="ARBA00005236"/>
    </source>
</evidence>
<dbReference type="Pfam" id="PF12704">
    <property type="entry name" value="MacB_PCD"/>
    <property type="match status" value="1"/>
</dbReference>
<keyword evidence="6 8" id="KW-1133">Transmembrane helix</keyword>
<keyword evidence="12" id="KW-1185">Reference proteome</keyword>